<protein>
    <submittedName>
        <fullName evidence="2">Uncharacterized protein</fullName>
    </submittedName>
</protein>
<dbReference type="EMBL" id="REGN01011886">
    <property type="protein sequence ID" value="RMZ96811.1"/>
    <property type="molecule type" value="Genomic_DNA"/>
</dbReference>
<gene>
    <name evidence="2" type="ORF">BpHYR1_015752</name>
</gene>
<evidence type="ECO:0000313" key="2">
    <source>
        <dbReference type="EMBL" id="RMZ96811.1"/>
    </source>
</evidence>
<name>A0A3M7PCH1_BRAPC</name>
<evidence type="ECO:0000313" key="3">
    <source>
        <dbReference type="Proteomes" id="UP000276133"/>
    </source>
</evidence>
<keyword evidence="3" id="KW-1185">Reference proteome</keyword>
<keyword evidence="1" id="KW-0472">Membrane</keyword>
<dbReference type="Proteomes" id="UP000276133">
    <property type="component" value="Unassembled WGS sequence"/>
</dbReference>
<reference evidence="2 3" key="1">
    <citation type="journal article" date="2018" name="Sci. Rep.">
        <title>Genomic signatures of local adaptation to the degree of environmental predictability in rotifers.</title>
        <authorList>
            <person name="Franch-Gras L."/>
            <person name="Hahn C."/>
            <person name="Garcia-Roger E.M."/>
            <person name="Carmona M.J."/>
            <person name="Serra M."/>
            <person name="Gomez A."/>
        </authorList>
    </citation>
    <scope>NUCLEOTIDE SEQUENCE [LARGE SCALE GENOMIC DNA]</scope>
    <source>
        <strain evidence="2">HYR1</strain>
    </source>
</reference>
<comment type="caution">
    <text evidence="2">The sequence shown here is derived from an EMBL/GenBank/DDBJ whole genome shotgun (WGS) entry which is preliminary data.</text>
</comment>
<dbReference type="AlphaFoldDB" id="A0A3M7PCH1"/>
<keyword evidence="1" id="KW-1133">Transmembrane helix</keyword>
<evidence type="ECO:0000256" key="1">
    <source>
        <dbReference type="SAM" id="Phobius"/>
    </source>
</evidence>
<keyword evidence="1" id="KW-0812">Transmembrane</keyword>
<organism evidence="2 3">
    <name type="scientific">Brachionus plicatilis</name>
    <name type="common">Marine rotifer</name>
    <name type="synonym">Brachionus muelleri</name>
    <dbReference type="NCBI Taxonomy" id="10195"/>
    <lineage>
        <taxon>Eukaryota</taxon>
        <taxon>Metazoa</taxon>
        <taxon>Spiralia</taxon>
        <taxon>Gnathifera</taxon>
        <taxon>Rotifera</taxon>
        <taxon>Eurotatoria</taxon>
        <taxon>Monogononta</taxon>
        <taxon>Pseudotrocha</taxon>
        <taxon>Ploima</taxon>
        <taxon>Brachionidae</taxon>
        <taxon>Brachionus</taxon>
    </lineage>
</organism>
<feature type="transmembrane region" description="Helical" evidence="1">
    <location>
        <begin position="53"/>
        <end position="75"/>
    </location>
</feature>
<proteinExistence type="predicted"/>
<accession>A0A3M7PCH1</accession>
<sequence length="123" mass="14200">MRSFTRPKIAKKIFICPENPNPSTTVWRKPLMKMPIDEPKNRKISKLSKQNNFYILGANIAINLRKFLYIFHIYYSYFPEPDTKVGVSKKTVAKNTVVKKTGVQSQVPLVKVSCLHTKPLAQY</sequence>